<comment type="similarity">
    <text evidence="5 22">Belongs to the folylpolyglutamate synthase family.</text>
</comment>
<dbReference type="GO" id="GO:0008841">
    <property type="term" value="F:dihydrofolate synthase activity"/>
    <property type="evidence" value="ECO:0007669"/>
    <property type="project" value="UniProtKB-EC"/>
</dbReference>
<evidence type="ECO:0000256" key="20">
    <source>
        <dbReference type="ARBA" id="ARBA00049035"/>
    </source>
</evidence>
<dbReference type="NCBIfam" id="TIGR01499">
    <property type="entry name" value="folC"/>
    <property type="match status" value="1"/>
</dbReference>
<dbReference type="InterPro" id="IPR001645">
    <property type="entry name" value="Folylpolyglutamate_synth"/>
</dbReference>
<evidence type="ECO:0000256" key="6">
    <source>
        <dbReference type="ARBA" id="ARBA00013023"/>
    </source>
</evidence>
<dbReference type="GO" id="GO:0046656">
    <property type="term" value="P:folic acid biosynthetic process"/>
    <property type="evidence" value="ECO:0007669"/>
    <property type="project" value="UniProtKB-KW"/>
</dbReference>
<comment type="function">
    <text evidence="2">Functions in two distinct reactions of the de novo folate biosynthetic pathway. Catalyzes the addition of a glutamate residue to dihydropteroate (7,8-dihydropteroate or H2Pte) to form dihydrofolate (7,8-dihydrofolate monoglutamate or H2Pte-Glu). Also catalyzes successive additions of L-glutamate to tetrahydrofolate or 10-formyltetrahydrofolate or 5,10-methylenetetrahydrofolate, leading to folylpolyglutamate derivatives.</text>
</comment>
<dbReference type="EC" id="6.3.2.12" evidence="6"/>
<evidence type="ECO:0000256" key="18">
    <source>
        <dbReference type="ARBA" id="ARBA00047493"/>
    </source>
</evidence>
<evidence type="ECO:0000256" key="3">
    <source>
        <dbReference type="ARBA" id="ARBA00004799"/>
    </source>
</evidence>
<gene>
    <name evidence="25" type="ORF">F2P47_00765</name>
</gene>
<dbReference type="RefSeq" id="WP_152214251.1">
    <property type="nucleotide sequence ID" value="NZ_WESC01000001.1"/>
</dbReference>
<evidence type="ECO:0000256" key="1">
    <source>
        <dbReference type="ARBA" id="ARBA00001946"/>
    </source>
</evidence>
<dbReference type="GO" id="GO:0005524">
    <property type="term" value="F:ATP binding"/>
    <property type="evidence" value="ECO:0007669"/>
    <property type="project" value="UniProtKB-KW"/>
</dbReference>
<evidence type="ECO:0000256" key="21">
    <source>
        <dbReference type="ARBA" id="ARBA00049161"/>
    </source>
</evidence>
<name>A0A6N6VLN9_9HYPH</name>
<dbReference type="GO" id="GO:0046654">
    <property type="term" value="P:tetrahydrofolate biosynthetic process"/>
    <property type="evidence" value="ECO:0007669"/>
    <property type="project" value="UniProtKB-UniPathway"/>
</dbReference>
<dbReference type="InterPro" id="IPR036615">
    <property type="entry name" value="Mur_ligase_C_dom_sf"/>
</dbReference>
<evidence type="ECO:0000256" key="4">
    <source>
        <dbReference type="ARBA" id="ARBA00005150"/>
    </source>
</evidence>
<evidence type="ECO:0000256" key="14">
    <source>
        <dbReference type="ARBA" id="ARBA00022909"/>
    </source>
</evidence>
<evidence type="ECO:0000256" key="2">
    <source>
        <dbReference type="ARBA" id="ARBA00002714"/>
    </source>
</evidence>
<dbReference type="GO" id="GO:0005737">
    <property type="term" value="C:cytoplasm"/>
    <property type="evidence" value="ECO:0007669"/>
    <property type="project" value="TreeGrafter"/>
</dbReference>
<keyword evidence="10" id="KW-0479">Metal-binding</keyword>
<dbReference type="Gene3D" id="3.40.1190.10">
    <property type="entry name" value="Mur-like, catalytic domain"/>
    <property type="match status" value="1"/>
</dbReference>
<dbReference type="InterPro" id="IPR013221">
    <property type="entry name" value="Mur_ligase_cen"/>
</dbReference>
<sequence>MSSEPTAEASDIILERVTKLHSKLIDLSLDRTFRLLAALGHPERALPPTFHIAGTNGKGSTSAYLRACLEAGGYGVHSYTSPHLVRFHERIRLAGRPKSAPINEAELVDLLDECERVNGGEPITFFEITTCMAFLAFARHRADALILEVGMGGKLDTTNVVDHPAVTIITPVDLDHQQFLGETIDLIAREKAGILKRGVPAVIGPQTDEGRAAIEEEAARIGAPLFIHGQDFSAHEEQGHLVYQDEHGLLDLPLPRLPGRHQIDNAGVAICALRLATMLPLGEDAIARGLREVEWPARLQRLTRGPLVAALPPHAELWLDGGHNPSAGRVVAHAMADFAQGNPRPLIMIVGMKETKDAGGFLAPFKGLVSHVETVAIPDDPACLSPETLVEAARRAGLDASSAPTIEEALKRGLARAGAEPPRILICGSLYLAGAVLKDNG</sequence>
<dbReference type="PROSITE" id="PS01012">
    <property type="entry name" value="FOLYLPOLYGLU_SYNT_2"/>
    <property type="match status" value="1"/>
</dbReference>
<dbReference type="InterPro" id="IPR018109">
    <property type="entry name" value="Folylpolyglutamate_synth_CS"/>
</dbReference>
<keyword evidence="11 22" id="KW-0547">Nucleotide-binding</keyword>
<evidence type="ECO:0000256" key="5">
    <source>
        <dbReference type="ARBA" id="ARBA00008276"/>
    </source>
</evidence>
<comment type="pathway">
    <text evidence="3">Cofactor biosynthesis; tetrahydrofolate biosynthesis; 7,8-dihydrofolate from 2-amino-4-hydroxy-6-hydroxymethyl-7,8-dihydropteridine diphosphate and 4-aminobenzoate: step 2/2.</text>
</comment>
<keyword evidence="26" id="KW-1185">Reference proteome</keyword>
<feature type="domain" description="Mur ligase central" evidence="24">
    <location>
        <begin position="52"/>
        <end position="272"/>
    </location>
</feature>
<dbReference type="Gene3D" id="3.90.190.20">
    <property type="entry name" value="Mur ligase, C-terminal domain"/>
    <property type="match status" value="1"/>
</dbReference>
<comment type="catalytic activity">
    <reaction evidence="21">
        <text>7,8-dihydropteroate + L-glutamate + ATP = 7,8-dihydrofolate + ADP + phosphate + H(+)</text>
        <dbReference type="Rhea" id="RHEA:23584"/>
        <dbReference type="ChEBI" id="CHEBI:15378"/>
        <dbReference type="ChEBI" id="CHEBI:17839"/>
        <dbReference type="ChEBI" id="CHEBI:29985"/>
        <dbReference type="ChEBI" id="CHEBI:30616"/>
        <dbReference type="ChEBI" id="CHEBI:43474"/>
        <dbReference type="ChEBI" id="CHEBI:57451"/>
        <dbReference type="ChEBI" id="CHEBI:456216"/>
        <dbReference type="EC" id="6.3.2.12"/>
    </reaction>
</comment>
<dbReference type="InterPro" id="IPR004101">
    <property type="entry name" value="Mur_ligase_C"/>
</dbReference>
<dbReference type="SUPFAM" id="SSF53623">
    <property type="entry name" value="MurD-like peptide ligases, catalytic domain"/>
    <property type="match status" value="1"/>
</dbReference>
<evidence type="ECO:0000256" key="9">
    <source>
        <dbReference type="ARBA" id="ARBA00022598"/>
    </source>
</evidence>
<dbReference type="Pfam" id="PF08245">
    <property type="entry name" value="Mur_ligase_M"/>
    <property type="match status" value="1"/>
</dbReference>
<dbReference type="FunFam" id="3.40.1190.10:FF:000011">
    <property type="entry name" value="Folylpolyglutamate synthase/dihydrofolate synthase"/>
    <property type="match status" value="1"/>
</dbReference>
<evidence type="ECO:0000256" key="13">
    <source>
        <dbReference type="ARBA" id="ARBA00022842"/>
    </source>
</evidence>
<evidence type="ECO:0000256" key="17">
    <source>
        <dbReference type="ARBA" id="ARBA00032510"/>
    </source>
</evidence>
<evidence type="ECO:0000256" key="22">
    <source>
        <dbReference type="PIRNR" id="PIRNR001563"/>
    </source>
</evidence>
<evidence type="ECO:0000313" key="26">
    <source>
        <dbReference type="Proteomes" id="UP000468901"/>
    </source>
</evidence>
<evidence type="ECO:0000256" key="11">
    <source>
        <dbReference type="ARBA" id="ARBA00022741"/>
    </source>
</evidence>
<dbReference type="Proteomes" id="UP000468901">
    <property type="component" value="Unassembled WGS sequence"/>
</dbReference>
<dbReference type="AlphaFoldDB" id="A0A6N6VLN9"/>
<dbReference type="GO" id="GO:0046872">
    <property type="term" value="F:metal ion binding"/>
    <property type="evidence" value="ECO:0007669"/>
    <property type="project" value="UniProtKB-KW"/>
</dbReference>
<dbReference type="SUPFAM" id="SSF53244">
    <property type="entry name" value="MurD-like peptide ligases, peptide-binding domain"/>
    <property type="match status" value="1"/>
</dbReference>
<proteinExistence type="inferred from homology"/>
<evidence type="ECO:0000256" key="12">
    <source>
        <dbReference type="ARBA" id="ARBA00022840"/>
    </source>
</evidence>
<dbReference type="EMBL" id="WESC01000001">
    <property type="protein sequence ID" value="KAB7742698.1"/>
    <property type="molecule type" value="Genomic_DNA"/>
</dbReference>
<keyword evidence="14" id="KW-0289">Folate biosynthesis</keyword>
<comment type="caution">
    <text evidence="25">The sequence shown here is derived from an EMBL/GenBank/DDBJ whole genome shotgun (WGS) entry which is preliminary data.</text>
</comment>
<dbReference type="EC" id="6.3.2.17" evidence="7"/>
<evidence type="ECO:0000256" key="16">
    <source>
        <dbReference type="ARBA" id="ARBA00030592"/>
    </source>
</evidence>
<dbReference type="GO" id="GO:0004326">
    <property type="term" value="F:tetrahydrofolylpolyglutamate synthase activity"/>
    <property type="evidence" value="ECO:0007669"/>
    <property type="project" value="UniProtKB-EC"/>
</dbReference>
<accession>A0A6N6VLN9</accession>
<evidence type="ECO:0000256" key="19">
    <source>
        <dbReference type="ARBA" id="ARBA00047808"/>
    </source>
</evidence>
<dbReference type="PANTHER" id="PTHR11136">
    <property type="entry name" value="FOLYLPOLYGLUTAMATE SYNTHASE-RELATED"/>
    <property type="match status" value="1"/>
</dbReference>
<comment type="cofactor">
    <cofactor evidence="1">
        <name>Mg(2+)</name>
        <dbReference type="ChEBI" id="CHEBI:18420"/>
    </cofactor>
</comment>
<dbReference type="PIRSF" id="PIRSF001563">
    <property type="entry name" value="Folylpolyglu_synth"/>
    <property type="match status" value="1"/>
</dbReference>
<evidence type="ECO:0000256" key="7">
    <source>
        <dbReference type="ARBA" id="ARBA00013025"/>
    </source>
</evidence>
<evidence type="ECO:0000256" key="10">
    <source>
        <dbReference type="ARBA" id="ARBA00022723"/>
    </source>
</evidence>
<comment type="catalytic activity">
    <reaction evidence="20">
        <text>(6R)-5,10-methylenetetrahydrofolyl-(gamma-L-Glu)(n) + L-glutamate + ATP = (6R)-5,10-methylenetetrahydrofolyl-(gamma-L-Glu)(n+1) + ADP + phosphate + H(+)</text>
        <dbReference type="Rhea" id="RHEA:51912"/>
        <dbReference type="Rhea" id="RHEA-COMP:13257"/>
        <dbReference type="Rhea" id="RHEA-COMP:13258"/>
        <dbReference type="ChEBI" id="CHEBI:15378"/>
        <dbReference type="ChEBI" id="CHEBI:29985"/>
        <dbReference type="ChEBI" id="CHEBI:30616"/>
        <dbReference type="ChEBI" id="CHEBI:43474"/>
        <dbReference type="ChEBI" id="CHEBI:136572"/>
        <dbReference type="ChEBI" id="CHEBI:456216"/>
        <dbReference type="EC" id="6.3.2.17"/>
    </reaction>
</comment>
<keyword evidence="12 22" id="KW-0067">ATP-binding</keyword>
<keyword evidence="13" id="KW-0460">Magnesium</keyword>
<dbReference type="Pfam" id="PF02875">
    <property type="entry name" value="Mur_ligase_C"/>
    <property type="match status" value="1"/>
</dbReference>
<keyword evidence="9 22" id="KW-0436">Ligase</keyword>
<evidence type="ECO:0000259" key="24">
    <source>
        <dbReference type="Pfam" id="PF08245"/>
    </source>
</evidence>
<organism evidence="25 26">
    <name type="scientific">Parvibaculum sedimenti</name>
    <dbReference type="NCBI Taxonomy" id="2608632"/>
    <lineage>
        <taxon>Bacteria</taxon>
        <taxon>Pseudomonadati</taxon>
        <taxon>Pseudomonadota</taxon>
        <taxon>Alphaproteobacteria</taxon>
        <taxon>Hyphomicrobiales</taxon>
        <taxon>Parvibaculaceae</taxon>
        <taxon>Parvibaculum</taxon>
    </lineage>
</organism>
<dbReference type="InterPro" id="IPR036565">
    <property type="entry name" value="Mur-like_cat_sf"/>
</dbReference>
<protein>
    <recommendedName>
        <fullName evidence="8">Dihydrofolate synthase/folylpolyglutamate synthase</fullName>
        <ecNumber evidence="6">6.3.2.12</ecNumber>
        <ecNumber evidence="7">6.3.2.17</ecNumber>
    </recommendedName>
    <alternativeName>
        <fullName evidence="17">Folylpoly-gamma-glutamate synthetase-dihydrofolate synthetase</fullName>
    </alternativeName>
    <alternativeName>
        <fullName evidence="15">Folylpolyglutamate synthetase</fullName>
    </alternativeName>
    <alternativeName>
        <fullName evidence="16">Tetrahydrofolylpolyglutamate synthase</fullName>
    </alternativeName>
</protein>
<comment type="catalytic activity">
    <reaction evidence="18">
        <text>(6S)-5,6,7,8-tetrahydrofolyl-(gamma-L-Glu)(n) + L-glutamate + ATP = (6S)-5,6,7,8-tetrahydrofolyl-(gamma-L-Glu)(n+1) + ADP + phosphate + H(+)</text>
        <dbReference type="Rhea" id="RHEA:10580"/>
        <dbReference type="Rhea" id="RHEA-COMP:14738"/>
        <dbReference type="Rhea" id="RHEA-COMP:14740"/>
        <dbReference type="ChEBI" id="CHEBI:15378"/>
        <dbReference type="ChEBI" id="CHEBI:29985"/>
        <dbReference type="ChEBI" id="CHEBI:30616"/>
        <dbReference type="ChEBI" id="CHEBI:43474"/>
        <dbReference type="ChEBI" id="CHEBI:141005"/>
        <dbReference type="ChEBI" id="CHEBI:456216"/>
        <dbReference type="EC" id="6.3.2.17"/>
    </reaction>
</comment>
<dbReference type="PANTHER" id="PTHR11136:SF0">
    <property type="entry name" value="DIHYDROFOLATE SYNTHETASE-RELATED"/>
    <property type="match status" value="1"/>
</dbReference>
<evidence type="ECO:0000256" key="8">
    <source>
        <dbReference type="ARBA" id="ARBA00019357"/>
    </source>
</evidence>
<reference evidence="25 26" key="1">
    <citation type="submission" date="2019-09" db="EMBL/GenBank/DDBJ databases">
        <title>Parvibaculum sedimenti sp. nov., isolated from sediment.</title>
        <authorList>
            <person name="Wang Y."/>
        </authorList>
    </citation>
    <scope>NUCLEOTIDE SEQUENCE [LARGE SCALE GENOMIC DNA]</scope>
    <source>
        <strain evidence="25 26">HXT-9</strain>
    </source>
</reference>
<comment type="pathway">
    <text evidence="4">Cofactor biosynthesis; tetrahydrofolylpolyglutamate biosynthesis.</text>
</comment>
<dbReference type="UniPathway" id="UPA00077">
    <property type="reaction ID" value="UER00157"/>
</dbReference>
<comment type="catalytic activity">
    <reaction evidence="19">
        <text>10-formyltetrahydrofolyl-(gamma-L-Glu)(n) + L-glutamate + ATP = 10-formyltetrahydrofolyl-(gamma-L-Glu)(n+1) + ADP + phosphate + H(+)</text>
        <dbReference type="Rhea" id="RHEA:51904"/>
        <dbReference type="Rhea" id="RHEA-COMP:13088"/>
        <dbReference type="Rhea" id="RHEA-COMP:14300"/>
        <dbReference type="ChEBI" id="CHEBI:15378"/>
        <dbReference type="ChEBI" id="CHEBI:29985"/>
        <dbReference type="ChEBI" id="CHEBI:30616"/>
        <dbReference type="ChEBI" id="CHEBI:43474"/>
        <dbReference type="ChEBI" id="CHEBI:134413"/>
        <dbReference type="ChEBI" id="CHEBI:456216"/>
        <dbReference type="EC" id="6.3.2.17"/>
    </reaction>
</comment>
<evidence type="ECO:0000259" key="23">
    <source>
        <dbReference type="Pfam" id="PF02875"/>
    </source>
</evidence>
<feature type="domain" description="Mur ligase C-terminal" evidence="23">
    <location>
        <begin position="317"/>
        <end position="429"/>
    </location>
</feature>
<evidence type="ECO:0000313" key="25">
    <source>
        <dbReference type="EMBL" id="KAB7742698.1"/>
    </source>
</evidence>
<evidence type="ECO:0000256" key="15">
    <source>
        <dbReference type="ARBA" id="ARBA00030048"/>
    </source>
</evidence>